<protein>
    <submittedName>
        <fullName evidence="6">BspA family leucine-rich repeat surface protein</fullName>
    </submittedName>
</protein>
<feature type="domain" description="DUF7601" evidence="5">
    <location>
        <begin position="2192"/>
        <end position="2292"/>
    </location>
</feature>
<dbReference type="InterPro" id="IPR013783">
    <property type="entry name" value="Ig-like_fold"/>
</dbReference>
<dbReference type="InterPro" id="IPR032675">
    <property type="entry name" value="LRR_dom_sf"/>
</dbReference>
<dbReference type="InterPro" id="IPR050328">
    <property type="entry name" value="Dev_Immune_Receptor"/>
</dbReference>
<evidence type="ECO:0000256" key="3">
    <source>
        <dbReference type="SAM" id="SignalP"/>
    </source>
</evidence>
<evidence type="ECO:0000256" key="1">
    <source>
        <dbReference type="ARBA" id="ARBA00022729"/>
    </source>
</evidence>
<keyword evidence="2" id="KW-1133">Transmembrane helix</keyword>
<dbReference type="Pfam" id="PF24547">
    <property type="entry name" value="DUF7601"/>
    <property type="match status" value="4"/>
</dbReference>
<feature type="domain" description="DUF7601" evidence="5">
    <location>
        <begin position="2319"/>
        <end position="2418"/>
    </location>
</feature>
<keyword evidence="2" id="KW-0812">Transmembrane</keyword>
<dbReference type="Gene3D" id="2.60.40.1140">
    <property type="entry name" value="Collagen-binding surface protein Cna, B-type domain"/>
    <property type="match status" value="4"/>
</dbReference>
<dbReference type="SUPFAM" id="SSF52058">
    <property type="entry name" value="L domain-like"/>
    <property type="match status" value="1"/>
</dbReference>
<feature type="domain" description="SpaA-like prealbumin fold" evidence="4">
    <location>
        <begin position="1010"/>
        <end position="1095"/>
    </location>
</feature>
<proteinExistence type="predicted"/>
<dbReference type="PANTHER" id="PTHR24373">
    <property type="entry name" value="SLIT RELATED LEUCINE-RICH REPEAT NEURONAL PROTEIN"/>
    <property type="match status" value="1"/>
</dbReference>
<feature type="transmembrane region" description="Helical" evidence="2">
    <location>
        <begin position="2594"/>
        <end position="2615"/>
    </location>
</feature>
<dbReference type="NCBIfam" id="TIGR02167">
    <property type="entry name" value="Liste_lipo_26"/>
    <property type="match status" value="9"/>
</dbReference>
<dbReference type="InterPro" id="IPR055382">
    <property type="entry name" value="DUF7601"/>
</dbReference>
<keyword evidence="1 3" id="KW-0732">Signal</keyword>
<dbReference type="Gene3D" id="3.80.10.10">
    <property type="entry name" value="Ribonuclease Inhibitor"/>
    <property type="match status" value="2"/>
</dbReference>
<feature type="domain" description="SpaA-like prealbumin fold" evidence="4">
    <location>
        <begin position="1224"/>
        <end position="1308"/>
    </location>
</feature>
<evidence type="ECO:0000313" key="7">
    <source>
        <dbReference type="Proteomes" id="UP000442619"/>
    </source>
</evidence>
<dbReference type="Proteomes" id="UP000442619">
    <property type="component" value="Unassembled WGS sequence"/>
</dbReference>
<sequence length="2621" mass="296105">MMKRFMNKTLHIIVALGMSLLMVVSLLIPNAAPVKAEDTKTTAIDNFSVQVASGAKLDDQGRYVWTPTTTYDKHRFTYRINYDTSAEHDIVENGFQITIPKRLLKNRNGEYADYIELSVPSEEEAVKEEEEDSSHKVDYAYKESDDHNNIIIYNRHVLSGSSHGYIEVSYLTSQNTFSYKDMEASDPFQAHLSLINNGKTETADTAMIPVYINTSATIFSVKKQIPQKIYRQWDKSWGTQPENTKDKWFLIWQIDTKLKEPLTQPYNLTLEDNPKTDGLLVVGYRSGSLKFSTQNVLNNQTNDENTSYVLTAYDPVKYEKDDFYTLDNDVKATVTPVDQVDTPTVASSSQEFRWDTPKFVYPVGRFSSQNYGNNNWYDKFHYYWDFASYNLDQLQSGKTIDKFKYYTNLLSYPYPYTVSGSRDNPDNYGKNKVNYELTTDTFYLDENITDNVKNNAHYYNIPEDARKLDKDDYHYTSVDWSVKYEIRKFDSAEQKFVVDTQGKNEDPIYFWVRNNDGEWQKVASYDTSGAHVDNTKIVSTLTSAKITFTNESNVTGFRVTTSNAHYHTFIEIYPYMSLKSSKYIDSKIKDKNIIQLQNFSDSKITDSQNNVISSVRSYAFDRAIGPEKSSSLNKHLLSTGNNPAKKAYELRWKIDQKETIKTDDKTSYLVQDSGRFYDLLPKGTHLKKGTLQVETEKGTLSKNDFSYEIKQNYMQSGRDLIIVDIPLQAKYYSLYLSVMMSWESVKDYGENIINPVAYETGNEDITNGFADNGGNMSAANKAYMIDLDKQTNAAKFLYDEDPYSISNIASSLTGLQLQVKSAKESAYSYNTFVSGKDEYSYETRLVNSYTTKRKNIIIYDSLENYLVNGKKSDWHGTLSSLDLTQLKSKGIAPVVYYSEKNNLSIDNNNDLNDSTIWKKFDENIKLSSVKAIVIDCSKNTNGGDYILNEGETLNAVLYMQAPDKVEGKADGYQNSYNNIYVRDTTIDNKDNEKTALIHHDYTTVSFKMTGNVNIHKKSSESDDSVEGAKYRLYGTSDYNTKIDVTETTNAKGNLVFEDVEKGTYTLKETYSPADYFLDKTEYKVIINDNGQFTVYKNSNEEITKNDNVVTLTDDPRIHGDVVFEKRDLVNKALGVKNARFSLTGKSAYKNDVLLYATSDDYGTVRFENIEYGVYTLKEVGTPEGYITNDVEYTAIIDDKGNAGIQDAVTDKTGNIIIYNEPYHTIQISKQSSYDDSLLQGAEFSLKGTSNKGTKVNKTSISGADGLVTFAGLESGTYILQETKAPTGYTAESTKHVVVIEKDGKYTIDGQEHNTNNKYRVDNEKIKDGKIIVKKVWKDNKTNEERPTPVIHITTDITKIPSYVEWREDNLNDKVNYSSKIRNSPFSHILNFKANSVTSILYSDISETEVPNNAVRLDKNFYDANARYKIYGWQKDNVIYYWTNAQTIRMSDAVKYMFSYFDKATKIDTNKIDTAFMTSMQEMYSSNKALESIDLSNFDTSKITNMEGMFSDCNSLMSINVSNFDTANVENMTRIFYRCSSLISLDLSKFNTSKVISFKYMFGSCSKLNKLNISSFDTRNVKNMYGMFCECSLLESLDLSSFVTSNVENMSCMFDSCSDLKALDLSRFDTSNVIDMSYMFRDCSSLISLDLSSFNTAKVEDMNGMFYACISLKSLDVSSFNTPSIYSMEYMFNGVKNVETLDVSHFEAARYMNGMFSGCEKLKELDLSNMHVNRYATYSCEVSIMFSYCDNLERIYVSEPWLNISDWNGDMFGYSYKLPNYDPSETGMSKAYYGGDGKGYFTYKATSTGAKANNIGFIETLKEIGSNIISLFKNLSIITEVHAEDRATYSSDTDATITKDGDVWTYEFNVADDHATYYAWEDTVEGYTSSNEENNPVVTTKENPSEIVNTDTRVVKKDYYSIDITKKVDGKQLVLTDIPVTKYSHTPNINDEGIQNGNYLEGMNINDVVTIDGASKLHVKIIYGGESSDCDWVCMWQGKHPNYTASNNHSTSISGKLGGGNHTNTSNTKEYDIDGDSVTFGFRSDYGGIGDGYGYYAIVTGFNENGEVIPSTKKEYKVTEDSPTIEVPNKYKDMHYLFTIILSGKNIKGTQIFGDVVFNDGIGRVSLKDGETAHLTDIPEGTTYLVKENEYEEFSTTNKNASGTLNDDNYHADVLFENHYQEKNLDVETNGFTLKKQVEGFSVNEHTYDFDVAFKKLEKNTEYKLGNNVFTSDSDGNGYVHVTMKKDEELKIDNLPVGAQYKITEAAGEYKPSYKITGGKTAQSADMVDATNTALSTAWENVDKDENIVVTFTNKLEFYQNLTLKKTTSGNKSDDKFEFNINFSNIPNEGFMSDLGMITPDDNGKAVVNAKLASGDEVTFKNVPATTKYQITEKANRGKASYDLVAGSYQKTKTNDKAYVDLATDEETVVEGNDIDVTFNNALPEAANIVLKNRVTGSFGDYSKPFTFTVTFNNVSDDEEIQVDTFNASSKNNPKVIKKSTHLKPNTVAPRRAPASNNNTLSAEITLKHNESVVFKNVPKTASYSIKEAETDYEVSHNINDGNVVNADNMSKAVDNDTITFINHKDGVVPTGTHFGILTMLLAFVGFLGFVFYMLLKTHNEQ</sequence>
<accession>A0A844FT27</accession>
<dbReference type="Gene3D" id="2.60.40.10">
    <property type="entry name" value="Immunoglobulins"/>
    <property type="match status" value="3"/>
</dbReference>
<feature type="chain" id="PRO_5033054853" evidence="3">
    <location>
        <begin position="37"/>
        <end position="2621"/>
    </location>
</feature>
<dbReference type="InterPro" id="IPR005046">
    <property type="entry name" value="DUF285"/>
</dbReference>
<dbReference type="RefSeq" id="WP_154515463.1">
    <property type="nucleotide sequence ID" value="NZ_VUNM01000010.1"/>
</dbReference>
<evidence type="ECO:0000313" key="6">
    <source>
        <dbReference type="EMBL" id="MST89138.1"/>
    </source>
</evidence>
<keyword evidence="2" id="KW-0472">Membrane</keyword>
<feature type="domain" description="DUF7601" evidence="5">
    <location>
        <begin position="2447"/>
        <end position="2584"/>
    </location>
</feature>
<evidence type="ECO:0000259" key="5">
    <source>
        <dbReference type="Pfam" id="PF24547"/>
    </source>
</evidence>
<organism evidence="6 7">
    <name type="scientific">Sharpea porci</name>
    <dbReference type="NCBI Taxonomy" id="2652286"/>
    <lineage>
        <taxon>Bacteria</taxon>
        <taxon>Bacillati</taxon>
        <taxon>Bacillota</taxon>
        <taxon>Erysipelotrichia</taxon>
        <taxon>Erysipelotrichales</taxon>
        <taxon>Coprobacillaceae</taxon>
        <taxon>Sharpea</taxon>
    </lineage>
</organism>
<comment type="caution">
    <text evidence="6">The sequence shown here is derived from an EMBL/GenBank/DDBJ whole genome shotgun (WGS) entry which is preliminary data.</text>
</comment>
<dbReference type="Pfam" id="PF17802">
    <property type="entry name" value="SpaA"/>
    <property type="match status" value="3"/>
</dbReference>
<dbReference type="InterPro" id="IPR011889">
    <property type="entry name" value="Liste_lipo_26"/>
</dbReference>
<keyword evidence="7" id="KW-1185">Reference proteome</keyword>
<dbReference type="InterPro" id="IPR041033">
    <property type="entry name" value="SpaA_PFL_dom_1"/>
</dbReference>
<gene>
    <name evidence="6" type="ORF">FYJ79_06060</name>
</gene>
<dbReference type="Pfam" id="PF03382">
    <property type="entry name" value="DUF285"/>
    <property type="match status" value="2"/>
</dbReference>
<evidence type="ECO:0000256" key="2">
    <source>
        <dbReference type="SAM" id="Phobius"/>
    </source>
</evidence>
<dbReference type="EMBL" id="VUNM01000010">
    <property type="protein sequence ID" value="MST89138.1"/>
    <property type="molecule type" value="Genomic_DNA"/>
</dbReference>
<dbReference type="SUPFAM" id="SSF49478">
    <property type="entry name" value="Cna protein B-type domain"/>
    <property type="match status" value="2"/>
</dbReference>
<reference evidence="6 7" key="1">
    <citation type="submission" date="2019-08" db="EMBL/GenBank/DDBJ databases">
        <title>In-depth cultivation of the pig gut microbiome towards novel bacterial diversity and tailored functional studies.</title>
        <authorList>
            <person name="Wylensek D."/>
            <person name="Hitch T.C.A."/>
            <person name="Clavel T."/>
        </authorList>
    </citation>
    <scope>NUCLEOTIDE SEQUENCE [LARGE SCALE GENOMIC DNA]</scope>
    <source>
        <strain evidence="6 7">CA-Schmier-601-WT-3</strain>
    </source>
</reference>
<name>A0A844FT27_9FIRM</name>
<evidence type="ECO:0000259" key="4">
    <source>
        <dbReference type="Pfam" id="PF17802"/>
    </source>
</evidence>
<dbReference type="PANTHER" id="PTHR24373:SF275">
    <property type="entry name" value="TIR DOMAIN-CONTAINING PROTEIN"/>
    <property type="match status" value="1"/>
</dbReference>
<feature type="signal peptide" evidence="3">
    <location>
        <begin position="1"/>
        <end position="36"/>
    </location>
</feature>
<feature type="domain" description="SpaA-like prealbumin fold" evidence="4">
    <location>
        <begin position="1120"/>
        <end position="1202"/>
    </location>
</feature>
<feature type="domain" description="DUF7601" evidence="5">
    <location>
        <begin position="2091"/>
        <end position="2179"/>
    </location>
</feature>